<protein>
    <submittedName>
        <fullName evidence="1">WcnU</fullName>
    </submittedName>
</protein>
<dbReference type="EMBL" id="GU068045">
    <property type="protein sequence ID" value="ADN43882.1"/>
    <property type="molecule type" value="Genomic_DNA"/>
</dbReference>
<dbReference type="RefSeq" id="WP_054472856.1">
    <property type="nucleotide sequence ID" value="NZ_CYCW01000010.1"/>
</dbReference>
<accession>E2DNQ4</accession>
<dbReference type="GO" id="GO:0015774">
    <property type="term" value="P:polysaccharide transport"/>
    <property type="evidence" value="ECO:0007669"/>
    <property type="project" value="InterPro"/>
</dbReference>
<organism evidence="1">
    <name type="scientific">Escherichia coli</name>
    <dbReference type="NCBI Taxonomy" id="562"/>
    <lineage>
        <taxon>Bacteria</taxon>
        <taxon>Pseudomonadati</taxon>
        <taxon>Pseudomonadota</taxon>
        <taxon>Gammaproteobacteria</taxon>
        <taxon>Enterobacterales</taxon>
        <taxon>Enterobacteriaceae</taxon>
        <taxon>Escherichia</taxon>
    </lineage>
</organism>
<dbReference type="Gene3D" id="3.40.50.12580">
    <property type="match status" value="1"/>
</dbReference>
<evidence type="ECO:0000313" key="1">
    <source>
        <dbReference type="EMBL" id="ADN43882.1"/>
    </source>
</evidence>
<dbReference type="InterPro" id="IPR043148">
    <property type="entry name" value="TagF_C"/>
</dbReference>
<dbReference type="AlphaFoldDB" id="E2DNQ4"/>
<dbReference type="InterPro" id="IPR007833">
    <property type="entry name" value="Capsule_polysaccharide_synth"/>
</dbReference>
<reference evidence="1" key="1">
    <citation type="journal article" date="2010" name="Mol. Cell. Probes">
        <title>Development of a serogroup-specific multiplex PCR assay to detect a set of Escherichia coli serogroups based on the identification of their O-antigen gene clusters.</title>
        <authorList>
            <person name="Wang Q."/>
            <person name="Ruan X."/>
            <person name="Wei D."/>
            <person name="Hu Z."/>
            <person name="Wu L."/>
            <person name="Yu T."/>
            <person name="Feng L."/>
            <person name="Wang L."/>
        </authorList>
    </citation>
    <scope>NUCLEOTIDE SEQUENCE</scope>
    <source>
        <strain evidence="1">E78634</strain>
    </source>
</reference>
<name>E2DNQ4_ECOLX</name>
<proteinExistence type="predicted"/>
<sequence>MNNVLVLINNAIFAKFFISLSANLKMLGYEVTIICDSSYTYEKFDIESLGIESIIFTDYFINKADSDELLQKQNLKDQWVSHADYDRMKYFGFSYKNKPHFLNYYNAALFSFFTELFDSKQYHAIIYENVSNALSYAAYQVGKTKGVKYLGLTASRFPGHALFSIMDDILAEEILAVGNRCYDEITAEDELFLNSYMDNIINIVPDYMKTNGMSKPVFLSKLLKMRNIKTVMAAIKHSLMKSSNYDIQNGKPLIRSFNAHKRNLMRLLRSKWIKQYYTNNFNGKKYIVYPLHYHPESSTSILAHYHDEFNLIKNIAFSLPTGYSLLVKDHMSAYGFNSLAFYRDISSLPGVYIISPEKNAKELVIDSIGVITLTSTVGYEAAILDKPVVVFGDVFYEKHKRVLKLSNYDQISNAIDYIINSSSESKNTDASLDNKQFLYGYYKKCFPFDMNYTSNKEKREEDARYISIMIDKELRSE</sequence>
<dbReference type="GO" id="GO:0000271">
    <property type="term" value="P:polysaccharide biosynthetic process"/>
    <property type="evidence" value="ECO:0007669"/>
    <property type="project" value="InterPro"/>
</dbReference>
<gene>
    <name evidence="1" type="primary">wcnU</name>
</gene>
<dbReference type="Pfam" id="PF05159">
    <property type="entry name" value="Capsule_synth"/>
    <property type="match status" value="1"/>
</dbReference>